<evidence type="ECO:0000313" key="2">
    <source>
        <dbReference type="EMBL" id="TYK32859.1"/>
    </source>
</evidence>
<proteinExistence type="predicted"/>
<gene>
    <name evidence="2" type="ORF">FNJ60_10480</name>
</gene>
<keyword evidence="1" id="KW-1133">Transmembrane helix</keyword>
<keyword evidence="1" id="KW-0812">Transmembrane</keyword>
<evidence type="ECO:0000256" key="1">
    <source>
        <dbReference type="SAM" id="Phobius"/>
    </source>
</evidence>
<keyword evidence="3" id="KW-1185">Reference proteome</keyword>
<comment type="caution">
    <text evidence="2">The sequence shown here is derived from an EMBL/GenBank/DDBJ whole genome shotgun (WGS) entry which is preliminary data.</text>
</comment>
<organism evidence="2 3">
    <name type="scientific">Bacteroides pyogenes</name>
    <dbReference type="NCBI Taxonomy" id="310300"/>
    <lineage>
        <taxon>Bacteria</taxon>
        <taxon>Pseudomonadati</taxon>
        <taxon>Bacteroidota</taxon>
        <taxon>Bacteroidia</taxon>
        <taxon>Bacteroidales</taxon>
        <taxon>Bacteroidaceae</taxon>
        <taxon>Bacteroides</taxon>
    </lineage>
</organism>
<accession>A0A5D3EAI1</accession>
<evidence type="ECO:0008006" key="4">
    <source>
        <dbReference type="Google" id="ProtNLM"/>
    </source>
</evidence>
<dbReference type="AlphaFoldDB" id="A0A5D3EAI1"/>
<keyword evidence="1" id="KW-0472">Membrane</keyword>
<dbReference type="Proteomes" id="UP000324383">
    <property type="component" value="Unassembled WGS sequence"/>
</dbReference>
<dbReference type="EMBL" id="VKLW01000023">
    <property type="protein sequence ID" value="TYK32859.1"/>
    <property type="molecule type" value="Genomic_DNA"/>
</dbReference>
<protein>
    <recommendedName>
        <fullName evidence="4">DUF4133 domain-containing protein</fullName>
    </recommendedName>
</protein>
<evidence type="ECO:0000313" key="3">
    <source>
        <dbReference type="Proteomes" id="UP000324383"/>
    </source>
</evidence>
<reference evidence="2 3" key="1">
    <citation type="submission" date="2019-07" db="EMBL/GenBank/DDBJ databases">
        <title>Draft Genome Sequences of Bacteroides pyogenes Strains Isolated from the Uterus Holstein Dairy Cows with Metritis.</title>
        <authorList>
            <person name="Cunha F."/>
            <person name="Galvao K.N."/>
            <person name="Jeon S.J."/>
            <person name="Jeong K.C."/>
        </authorList>
    </citation>
    <scope>NUCLEOTIDE SEQUENCE [LARGE SCALE GENOMIC DNA]</scope>
    <source>
        <strain evidence="2 3">KG-31</strain>
    </source>
</reference>
<feature type="transmembrane region" description="Helical" evidence="1">
    <location>
        <begin position="40"/>
        <end position="58"/>
    </location>
</feature>
<name>A0A5D3EAI1_9BACE</name>
<sequence>MQKMNKPIKFFGLTSIQFGTIMLCTALTIIFFIFNNLHPLIIASIIVLIFFLFTFLFSRLQKEHKAGNPDYLKGTYIKKSTPGKIVDKKKIFQFIYNK</sequence>
<feature type="transmembrane region" description="Helical" evidence="1">
    <location>
        <begin position="12"/>
        <end position="34"/>
    </location>
</feature>